<comment type="PTM">
    <text evidence="8">Methylated by PrmB.</text>
</comment>
<keyword evidence="4 8" id="KW-0694">RNA-binding</keyword>
<dbReference type="InterPro" id="IPR019926">
    <property type="entry name" value="Ribosomal_uL3_CS"/>
</dbReference>
<comment type="subunit">
    <text evidence="8 10">Part of the 50S ribosomal subunit. Forms a cluster with proteins L14 and L19.</text>
</comment>
<dbReference type="OrthoDB" id="9806135at2"/>
<dbReference type="PANTHER" id="PTHR11229">
    <property type="entry name" value="50S RIBOSOMAL PROTEIN L3"/>
    <property type="match status" value="1"/>
</dbReference>
<dbReference type="HAMAP" id="MF_01325_B">
    <property type="entry name" value="Ribosomal_uL3_B"/>
    <property type="match status" value="1"/>
</dbReference>
<evidence type="ECO:0000256" key="8">
    <source>
        <dbReference type="HAMAP-Rule" id="MF_01325"/>
    </source>
</evidence>
<dbReference type="RefSeq" id="WP_069440468.1">
    <property type="nucleotide sequence ID" value="NZ_LPWF01000003.1"/>
</dbReference>
<evidence type="ECO:0000313" key="12">
    <source>
        <dbReference type="EMBL" id="ODS01907.1"/>
    </source>
</evidence>
<dbReference type="FunFam" id="3.30.160.810:FF:000001">
    <property type="entry name" value="50S ribosomal protein L3"/>
    <property type="match status" value="1"/>
</dbReference>
<evidence type="ECO:0000256" key="7">
    <source>
        <dbReference type="ARBA" id="ARBA00035243"/>
    </source>
</evidence>
<dbReference type="InterPro" id="IPR009000">
    <property type="entry name" value="Transl_B-barrel_sf"/>
</dbReference>
<comment type="similarity">
    <text evidence="1 8 9">Belongs to the universal ribosomal protein uL3 family.</text>
</comment>
<dbReference type="GO" id="GO:0003735">
    <property type="term" value="F:structural constituent of ribosome"/>
    <property type="evidence" value="ECO:0007669"/>
    <property type="project" value="UniProtKB-UniRule"/>
</dbReference>
<evidence type="ECO:0000256" key="9">
    <source>
        <dbReference type="RuleBase" id="RU003905"/>
    </source>
</evidence>
<dbReference type="FunFam" id="2.40.30.10:FF:000004">
    <property type="entry name" value="50S ribosomal protein L3"/>
    <property type="match status" value="1"/>
</dbReference>
<dbReference type="PANTHER" id="PTHR11229:SF16">
    <property type="entry name" value="LARGE RIBOSOMAL SUBUNIT PROTEIN UL3C"/>
    <property type="match status" value="1"/>
</dbReference>
<feature type="modified residue" description="N5-methylglutamine" evidence="8">
    <location>
        <position position="151"/>
    </location>
</feature>
<dbReference type="InterPro" id="IPR019927">
    <property type="entry name" value="Ribosomal_uL3_bac/org-type"/>
</dbReference>
<dbReference type="InterPro" id="IPR000597">
    <property type="entry name" value="Ribosomal_uL3"/>
</dbReference>
<keyword evidence="5 8" id="KW-0689">Ribosomal protein</keyword>
<evidence type="ECO:0000313" key="13">
    <source>
        <dbReference type="Proteomes" id="UP000094472"/>
    </source>
</evidence>
<dbReference type="AlphaFoldDB" id="A0A1E3W9Y0"/>
<keyword evidence="3 8" id="KW-0699">rRNA-binding</keyword>
<dbReference type="GO" id="GO:0019843">
    <property type="term" value="F:rRNA binding"/>
    <property type="evidence" value="ECO:0007669"/>
    <property type="project" value="UniProtKB-UniRule"/>
</dbReference>
<dbReference type="GO" id="GO:0006412">
    <property type="term" value="P:translation"/>
    <property type="evidence" value="ECO:0007669"/>
    <property type="project" value="UniProtKB-UniRule"/>
</dbReference>
<evidence type="ECO:0000256" key="2">
    <source>
        <dbReference type="ARBA" id="ARBA00022481"/>
    </source>
</evidence>
<feature type="compositionally biased region" description="Low complexity" evidence="11">
    <location>
        <begin position="233"/>
        <end position="249"/>
    </location>
</feature>
<name>A0A1E3W9Y0_9HYPH</name>
<dbReference type="NCBIfam" id="TIGR03625">
    <property type="entry name" value="L3_bact"/>
    <property type="match status" value="1"/>
</dbReference>
<accession>A0A1E3W9Y0</accession>
<dbReference type="Pfam" id="PF00297">
    <property type="entry name" value="Ribosomal_L3"/>
    <property type="match status" value="1"/>
</dbReference>
<sequence>MRSGVIAQKVGMTRIFTDAGEHIPVTVLRLDKCQVVGQRTAEKNGYTAVQLGAGHRKVKRLTRSERGGFAVANVEPKRKVAEFRVSPENLIDVGAEITADHFVEGQFVDVSGTSIGKGFAGAMKRHGFGGLRASHGVSVSHRSHGSTGNSQDPGKVFKGKKMAGHMGDVSVTTQNLRVVKTDPERGLIMIRGAVPGSKGGWVLLRDAVKRALPDAAPKPGAFRKGAGDESKPATEAQAAPADDTAAEAQNAEVQSGDKE</sequence>
<comment type="function">
    <text evidence="8 10">One of the primary rRNA binding proteins, it binds directly near the 3'-end of the 23S rRNA, where it nucleates assembly of the 50S subunit.</text>
</comment>
<dbReference type="Gene3D" id="3.30.160.810">
    <property type="match status" value="1"/>
</dbReference>
<proteinExistence type="inferred from homology"/>
<evidence type="ECO:0000256" key="10">
    <source>
        <dbReference type="RuleBase" id="RU003906"/>
    </source>
</evidence>
<protein>
    <recommendedName>
        <fullName evidence="7 8">Large ribosomal subunit protein uL3</fullName>
    </recommendedName>
</protein>
<dbReference type="PROSITE" id="PS00474">
    <property type="entry name" value="RIBOSOMAL_L3"/>
    <property type="match status" value="1"/>
</dbReference>
<comment type="caution">
    <text evidence="12">The sequence shown here is derived from an EMBL/GenBank/DDBJ whole genome shotgun (WGS) entry which is preliminary data.</text>
</comment>
<dbReference type="STRING" id="1774969.AUC69_04720"/>
<gene>
    <name evidence="8" type="primary">rplC</name>
    <name evidence="12" type="ORF">AUC69_04720</name>
</gene>
<evidence type="ECO:0000256" key="3">
    <source>
        <dbReference type="ARBA" id="ARBA00022730"/>
    </source>
</evidence>
<evidence type="ECO:0000256" key="11">
    <source>
        <dbReference type="SAM" id="MobiDB-lite"/>
    </source>
</evidence>
<feature type="region of interest" description="Disordered" evidence="11">
    <location>
        <begin position="214"/>
        <end position="259"/>
    </location>
</feature>
<dbReference type="GO" id="GO:0022625">
    <property type="term" value="C:cytosolic large ribosomal subunit"/>
    <property type="evidence" value="ECO:0007669"/>
    <property type="project" value="TreeGrafter"/>
</dbReference>
<dbReference type="Proteomes" id="UP000094472">
    <property type="component" value="Unassembled WGS sequence"/>
</dbReference>
<evidence type="ECO:0000256" key="5">
    <source>
        <dbReference type="ARBA" id="ARBA00022980"/>
    </source>
</evidence>
<evidence type="ECO:0000256" key="6">
    <source>
        <dbReference type="ARBA" id="ARBA00023274"/>
    </source>
</evidence>
<dbReference type="SUPFAM" id="SSF50447">
    <property type="entry name" value="Translation proteins"/>
    <property type="match status" value="1"/>
</dbReference>
<dbReference type="EMBL" id="LPWF01000003">
    <property type="protein sequence ID" value="ODS01907.1"/>
    <property type="molecule type" value="Genomic_DNA"/>
</dbReference>
<keyword evidence="13" id="KW-1185">Reference proteome</keyword>
<organism evidence="12 13">
    <name type="scientific">Methyloceanibacter superfactus</name>
    <dbReference type="NCBI Taxonomy" id="1774969"/>
    <lineage>
        <taxon>Bacteria</taxon>
        <taxon>Pseudomonadati</taxon>
        <taxon>Pseudomonadota</taxon>
        <taxon>Alphaproteobacteria</taxon>
        <taxon>Hyphomicrobiales</taxon>
        <taxon>Hyphomicrobiaceae</taxon>
        <taxon>Methyloceanibacter</taxon>
    </lineage>
</organism>
<keyword evidence="2 8" id="KW-0488">Methylation</keyword>
<evidence type="ECO:0000256" key="4">
    <source>
        <dbReference type="ARBA" id="ARBA00022884"/>
    </source>
</evidence>
<evidence type="ECO:0000256" key="1">
    <source>
        <dbReference type="ARBA" id="ARBA00006540"/>
    </source>
</evidence>
<reference evidence="12 13" key="1">
    <citation type="journal article" date="2016" name="Environ. Microbiol.">
        <title>New Methyloceanibacter diversity from North Sea sediments includes methanotroph containing solely the soluble methane monooxygenase.</title>
        <authorList>
            <person name="Vekeman B."/>
            <person name="Kerckhof F.M."/>
            <person name="Cremers G."/>
            <person name="de Vos P."/>
            <person name="Vandamme P."/>
            <person name="Boon N."/>
            <person name="Op den Camp H.J."/>
            <person name="Heylen K."/>
        </authorList>
    </citation>
    <scope>NUCLEOTIDE SEQUENCE [LARGE SCALE GENOMIC DNA]</scope>
    <source>
        <strain evidence="12 13">R-67175</strain>
    </source>
</reference>
<keyword evidence="6 8" id="KW-0687">Ribonucleoprotein</keyword>
<dbReference type="Gene3D" id="2.40.30.10">
    <property type="entry name" value="Translation factors"/>
    <property type="match status" value="1"/>
</dbReference>